<evidence type="ECO:0000313" key="2">
    <source>
        <dbReference type="EnsemblPlants" id="ORUFI11G21320.1"/>
    </source>
</evidence>
<reference evidence="2" key="2">
    <citation type="submission" date="2015-06" db="UniProtKB">
        <authorList>
            <consortium name="EnsemblPlants"/>
        </authorList>
    </citation>
    <scope>IDENTIFICATION</scope>
</reference>
<feature type="compositionally biased region" description="Low complexity" evidence="1">
    <location>
        <begin position="349"/>
        <end position="360"/>
    </location>
</feature>
<dbReference type="GO" id="GO:0050734">
    <property type="term" value="F:hydroxycinnamoyltransferase activity"/>
    <property type="evidence" value="ECO:0007669"/>
    <property type="project" value="UniProtKB-ARBA"/>
</dbReference>
<dbReference type="Proteomes" id="UP000008022">
    <property type="component" value="Unassembled WGS sequence"/>
</dbReference>
<sequence length="360" mass="38106">MAAVTLLALGNGALDVTGERCRRDGERRGDERDSPDDERGDERASTAGDRRQGGDTGEGRRPAGRRRRGEGPAAGSRPLARPPPPLCSTDRALACRRPAVGASLRRPLTRCTCVPAAASLHSAPDTHRRPDPSVLGELVYSIPGAKNVLEMPLLAAQALSVVALHTVGCVRIWQQPLNCSRSTKGSEIVRVRVRVRDSSAMGSCSVSPSTTACSTASASCSSSTRGVPLSVPPALDRALLRARDPPQVAFLHHEFTQIDDGDDGGSPAQNGAEPFLHRSFRFTSESIAHVKALVSVDGGGGGRAPTAFEALGMGHAWRSKLLFAVDGRPQFTSPPPARRRRAQPRARGRCPPAGLPRGEK</sequence>
<dbReference type="InterPro" id="IPR023213">
    <property type="entry name" value="CAT-like_dom_sf"/>
</dbReference>
<reference evidence="3" key="1">
    <citation type="submission" date="2013-06" db="EMBL/GenBank/DDBJ databases">
        <authorList>
            <person name="Zhao Q."/>
        </authorList>
    </citation>
    <scope>NUCLEOTIDE SEQUENCE</scope>
    <source>
        <strain evidence="3">cv. W1943</strain>
    </source>
</reference>
<dbReference type="HOGENOM" id="CLU_829971_0_0_1"/>
<name>A0A0E0RAX8_ORYRU</name>
<dbReference type="AlphaFoldDB" id="A0A0E0RAX8"/>
<dbReference type="STRING" id="4529.A0A0E0RAX8"/>
<organism evidence="2 3">
    <name type="scientific">Oryza rufipogon</name>
    <name type="common">Brownbeard rice</name>
    <name type="synonym">Asian wild rice</name>
    <dbReference type="NCBI Taxonomy" id="4529"/>
    <lineage>
        <taxon>Eukaryota</taxon>
        <taxon>Viridiplantae</taxon>
        <taxon>Streptophyta</taxon>
        <taxon>Embryophyta</taxon>
        <taxon>Tracheophyta</taxon>
        <taxon>Spermatophyta</taxon>
        <taxon>Magnoliopsida</taxon>
        <taxon>Liliopsida</taxon>
        <taxon>Poales</taxon>
        <taxon>Poaceae</taxon>
        <taxon>BOP clade</taxon>
        <taxon>Oryzoideae</taxon>
        <taxon>Oryzeae</taxon>
        <taxon>Oryzinae</taxon>
        <taxon>Oryza</taxon>
    </lineage>
</organism>
<feature type="compositionally biased region" description="Basic and acidic residues" evidence="1">
    <location>
        <begin position="40"/>
        <end position="61"/>
    </location>
</feature>
<dbReference type="EnsemblPlants" id="ORUFI11G21320.1">
    <property type="protein sequence ID" value="ORUFI11G21320.1"/>
    <property type="gene ID" value="ORUFI11G21320"/>
</dbReference>
<accession>A0A0E0RAX8</accession>
<evidence type="ECO:0000313" key="3">
    <source>
        <dbReference type="Proteomes" id="UP000008022"/>
    </source>
</evidence>
<evidence type="ECO:0000256" key="1">
    <source>
        <dbReference type="SAM" id="MobiDB-lite"/>
    </source>
</evidence>
<keyword evidence="3" id="KW-1185">Reference proteome</keyword>
<dbReference type="Gramene" id="ORUFI11G21320.1">
    <property type="protein sequence ID" value="ORUFI11G21320.1"/>
    <property type="gene ID" value="ORUFI11G21320"/>
</dbReference>
<dbReference type="Gene3D" id="3.30.559.10">
    <property type="entry name" value="Chloramphenicol acetyltransferase-like domain"/>
    <property type="match status" value="1"/>
</dbReference>
<proteinExistence type="predicted"/>
<feature type="compositionally biased region" description="Basic and acidic residues" evidence="1">
    <location>
        <begin position="17"/>
        <end position="32"/>
    </location>
</feature>
<protein>
    <submittedName>
        <fullName evidence="2">Uncharacterized protein</fullName>
    </submittedName>
</protein>
<feature type="region of interest" description="Disordered" evidence="1">
    <location>
        <begin position="1"/>
        <end position="90"/>
    </location>
</feature>
<feature type="region of interest" description="Disordered" evidence="1">
    <location>
        <begin position="327"/>
        <end position="360"/>
    </location>
</feature>
<feature type="compositionally biased region" description="Basic residues" evidence="1">
    <location>
        <begin position="337"/>
        <end position="348"/>
    </location>
</feature>